<dbReference type="AlphaFoldDB" id="A0A6S6M009"/>
<dbReference type="Gene3D" id="3.40.50.1980">
    <property type="entry name" value="Nitrogenase molybdenum iron protein domain"/>
    <property type="match status" value="3"/>
</dbReference>
<dbReference type="GO" id="GO:0016491">
    <property type="term" value="F:oxidoreductase activity"/>
    <property type="evidence" value="ECO:0007669"/>
    <property type="project" value="InterPro"/>
</dbReference>
<dbReference type="Pfam" id="PF00148">
    <property type="entry name" value="Oxidored_nitro"/>
    <property type="match status" value="1"/>
</dbReference>
<dbReference type="KEGG" id="gbn:GEOBRER4_24320"/>
<evidence type="ECO:0000313" key="2">
    <source>
        <dbReference type="EMBL" id="BCG47682.1"/>
    </source>
</evidence>
<sequence>MSENFVERARYLCSLGGAAATVTALPGGVPILHSASGCAGNFAWTQNGGSGLQVGGYCGSLTVPSSNIGETEVVFGGEERLREQIASTLKVMHGGLYVVVTGCVPEVIGDDIFAVVNDFRSEGVSIIGAATGGFRGDSYWGYDLVLQALVKDYLAKGIEKAKGRVNLWGVVPYMDPFWRGNLEGARRLLELIGLEVNSFFTPADTLEGIQAAASAELNIVASDLYGQGAARLFEEKHGTPFVTAPLPIGVSASEEFLRQVGAALSLDEGLVERVIAREKKEYYQILDPLTDCYNDLDLQRYAVVVGDANYAVALTRFLADDLGWLPALTVVTDRVQESEQSAIAGRVGQLASGFATNVVFESDGSQVLGHLNRVWPQPAGQKYYNSFSPAFVVGSSLERELALQIGAPHLSVSFPVANRAVLDRGYTGFRGGLRLAEDLFGAIVVNR</sequence>
<dbReference type="EMBL" id="AP023213">
    <property type="protein sequence ID" value="BCG47682.1"/>
    <property type="molecule type" value="Genomic_DNA"/>
</dbReference>
<feature type="domain" description="Nitrogenase/oxidoreductase component 1" evidence="1">
    <location>
        <begin position="13"/>
        <end position="442"/>
    </location>
</feature>
<evidence type="ECO:0000313" key="3">
    <source>
        <dbReference type="Proteomes" id="UP000515472"/>
    </source>
</evidence>
<dbReference type="SUPFAM" id="SSF53807">
    <property type="entry name" value="Helical backbone' metal receptor"/>
    <property type="match status" value="1"/>
</dbReference>
<dbReference type="InterPro" id="IPR000510">
    <property type="entry name" value="Nase/OxRdtase_comp1"/>
</dbReference>
<name>A0A6S6M009_9BACT</name>
<dbReference type="Proteomes" id="UP000515472">
    <property type="component" value="Chromosome"/>
</dbReference>
<dbReference type="RefSeq" id="WP_185242543.1">
    <property type="nucleotide sequence ID" value="NZ_AP023213.1"/>
</dbReference>
<keyword evidence="3" id="KW-1185">Reference proteome</keyword>
<reference evidence="2 3" key="1">
    <citation type="submission" date="2020-06" db="EMBL/GenBank/DDBJ databases">
        <title>Interaction of electrochemicaly active bacteria, Geobacter bremensis R4 on different carbon anode.</title>
        <authorList>
            <person name="Meng L."/>
            <person name="Yoshida N."/>
        </authorList>
    </citation>
    <scope>NUCLEOTIDE SEQUENCE [LARGE SCALE GENOMIC DNA]</scope>
    <source>
        <strain evidence="2 3">R4</strain>
    </source>
</reference>
<evidence type="ECO:0000259" key="1">
    <source>
        <dbReference type="Pfam" id="PF00148"/>
    </source>
</evidence>
<proteinExistence type="predicted"/>
<gene>
    <name evidence="2" type="ORF">GEOBRER4_n2524</name>
</gene>
<dbReference type="InterPro" id="IPR049939">
    <property type="entry name" value="NifE-like"/>
</dbReference>
<dbReference type="PANTHER" id="PTHR42956:SF1">
    <property type="entry name" value="NITROGENASE IRON-MOLYBDENUM COFACTOR BIOSYNTHESIS PROTEIN NIFE"/>
    <property type="match status" value="1"/>
</dbReference>
<accession>A0A6S6M009</accession>
<organism evidence="2 3">
    <name type="scientific">Citrifermentans bremense</name>
    <dbReference type="NCBI Taxonomy" id="60035"/>
    <lineage>
        <taxon>Bacteria</taxon>
        <taxon>Pseudomonadati</taxon>
        <taxon>Thermodesulfobacteriota</taxon>
        <taxon>Desulfuromonadia</taxon>
        <taxon>Geobacterales</taxon>
        <taxon>Geobacteraceae</taxon>
        <taxon>Citrifermentans</taxon>
    </lineage>
</organism>
<protein>
    <submittedName>
        <fullName evidence="2">Nitrogenase vanadium-cofactor synthesis protein VnfN</fullName>
    </submittedName>
</protein>
<dbReference type="PANTHER" id="PTHR42956">
    <property type="entry name" value="NITROGENASE IRON-MOLYBDENUM COFACTOR BIOSYNTHESIS PROTEIN NIFE"/>
    <property type="match status" value="1"/>
</dbReference>